<feature type="region of interest" description="Disordered" evidence="2">
    <location>
        <begin position="936"/>
        <end position="1037"/>
    </location>
</feature>
<feature type="compositionally biased region" description="Basic and acidic residues" evidence="2">
    <location>
        <begin position="1"/>
        <end position="21"/>
    </location>
</feature>
<feature type="compositionally biased region" description="Basic and acidic residues" evidence="2">
    <location>
        <begin position="401"/>
        <end position="417"/>
    </location>
</feature>
<dbReference type="SUPFAM" id="SSF50729">
    <property type="entry name" value="PH domain-like"/>
    <property type="match status" value="1"/>
</dbReference>
<name>A0A1X0QZN9_RHIZD</name>
<evidence type="ECO:0000259" key="3">
    <source>
        <dbReference type="PROSITE" id="PS50003"/>
    </source>
</evidence>
<accession>A0A1X0QZN9</accession>
<feature type="coiled-coil region" evidence="1">
    <location>
        <begin position="844"/>
        <end position="935"/>
    </location>
</feature>
<dbReference type="Proteomes" id="UP000242414">
    <property type="component" value="Unassembled WGS sequence"/>
</dbReference>
<proteinExistence type="predicted"/>
<feature type="domain" description="PH" evidence="3">
    <location>
        <begin position="147"/>
        <end position="250"/>
    </location>
</feature>
<feature type="compositionally biased region" description="Polar residues" evidence="2">
    <location>
        <begin position="1000"/>
        <end position="1014"/>
    </location>
</feature>
<dbReference type="EMBL" id="KV921949">
    <property type="protein sequence ID" value="ORE05237.1"/>
    <property type="molecule type" value="Genomic_DNA"/>
</dbReference>
<evidence type="ECO:0000313" key="4">
    <source>
        <dbReference type="EMBL" id="ORE05237.1"/>
    </source>
</evidence>
<feature type="compositionally biased region" description="Polar residues" evidence="2">
    <location>
        <begin position="675"/>
        <end position="688"/>
    </location>
</feature>
<reference evidence="4" key="1">
    <citation type="journal article" date="2016" name="Proc. Natl. Acad. Sci. U.S.A.">
        <title>Lipid metabolic changes in an early divergent fungus govern the establishment of a mutualistic symbiosis with endobacteria.</title>
        <authorList>
            <person name="Lastovetsky O.A."/>
            <person name="Gaspar M.L."/>
            <person name="Mondo S.J."/>
            <person name="LaButti K.M."/>
            <person name="Sandor L."/>
            <person name="Grigoriev I.V."/>
            <person name="Henry S.A."/>
            <person name="Pawlowska T.E."/>
        </authorList>
    </citation>
    <scope>NUCLEOTIDE SEQUENCE [LARGE SCALE GENOMIC DNA]</scope>
    <source>
        <strain evidence="4">ATCC 52814</strain>
    </source>
</reference>
<feature type="region of interest" description="Disordered" evidence="2">
    <location>
        <begin position="675"/>
        <end position="698"/>
    </location>
</feature>
<feature type="compositionally biased region" description="Basic and acidic residues" evidence="2">
    <location>
        <begin position="973"/>
        <end position="984"/>
    </location>
</feature>
<gene>
    <name evidence="4" type="ORF">BCV72DRAFT_209649</name>
</gene>
<organism evidence="4">
    <name type="scientific">Rhizopus microsporus var. microsporus</name>
    <dbReference type="NCBI Taxonomy" id="86635"/>
    <lineage>
        <taxon>Eukaryota</taxon>
        <taxon>Fungi</taxon>
        <taxon>Fungi incertae sedis</taxon>
        <taxon>Mucoromycota</taxon>
        <taxon>Mucoromycotina</taxon>
        <taxon>Mucoromycetes</taxon>
        <taxon>Mucorales</taxon>
        <taxon>Mucorineae</taxon>
        <taxon>Rhizopodaceae</taxon>
        <taxon>Rhizopus</taxon>
    </lineage>
</organism>
<protein>
    <recommendedName>
        <fullName evidence="3">PH domain-containing protein</fullName>
    </recommendedName>
</protein>
<sequence length="1037" mass="119910">MYKAPSKERNLGIRTSSDWRHRPISPSNSTSTPVRSASPNIPSPLPRPGRQNTAPKSVAVLQQQWQQQQQQEPPLKPPRYPLTRRVSSEIKYIPESTNDVEVIYDDDEGDDVEEERMVVIQDVRSRSPSIHRGSTGSVQSYFGQEFRVVKEGWMYRKNGLMQWKPVYAVAKHGNSVKPGGLYLYKDSKCTHHIQTYDMSEVLEVSPRAQEYKPGIKWEIRMLVKRDDVTLATDDMTSRKDWIDSLTSIMGKVSLATQNELTSRIQTSEQMNRDLQQVAEELDTENHQLRAQIESLKEAAVKKEHQFQQEIELREAELKEALEKQERLFKKDYQAREQELTAELDRTRQALETKCEIYEREAKQWRAKYVELETRQGRNMDTDEKKVEMLEMEVRKWRHRVSELEEKQEQRKTSEKPTETNVTETLSDVKFNLQLLRDHLSHPSNEVTPALDEIKTSIHNLSETLEEAKSNWKQLEGDIVKLLETEKQNAEGKEASQRHSLSLLADDINHLREELVGITLDSDEEKDSKKTPSLTEKFDILIDMVENLQIGQSRLSSSLSEKPNTEKKPTEDYQEKLDAWMQETRNMIESHRVPGSDVQSLYDKLSTKIESVLMELIKSQEQSQEEQTKHIKTIGNYLQLMTNDIQNSAIPDLPALSQQLEDVVERLAVTESRLSQVNPGTSMAPSNWTPSPPAEELKNMSDDDRLTQLHNFVKNTERFMERALLALSRYEGGNSNSIEEIIRRAVKGASKLQIEQVMALQDQNVEERKEIDKKMQRYEENARIYFDKSMEKMHSDLHEFTGVMYEMLERLVLQALEHDPSLTNNAGSDGQQQQQRSVQSVIDIHAKLSGLNQALKAEIEKLELEKQGLETNVKKMRQDSRELERELDKKHAELRFIKSEYDRMNQDIQRSRHDAANQLARELEPLMHQIAKLKRAAGDNIMTPENDDSGYTHMADESSSLSKHPLPVTPNRLSRYEDEGTERRLRFPNHRKSSFSSQSSENTENKQYYDQQSIKSPLIGARDRPRGKSPLAGFLGRK</sequence>
<dbReference type="AlphaFoldDB" id="A0A1X0QZN9"/>
<keyword evidence="1" id="KW-0175">Coiled coil</keyword>
<dbReference type="OrthoDB" id="2249524at2759"/>
<dbReference type="InterPro" id="IPR011993">
    <property type="entry name" value="PH-like_dom_sf"/>
</dbReference>
<dbReference type="Pfam" id="PF00169">
    <property type="entry name" value="PH"/>
    <property type="match status" value="1"/>
</dbReference>
<dbReference type="Gene3D" id="2.30.29.30">
    <property type="entry name" value="Pleckstrin-homology domain (PH domain)/Phosphotyrosine-binding domain (PTB)"/>
    <property type="match status" value="1"/>
</dbReference>
<dbReference type="VEuPathDB" id="FungiDB:BCV72DRAFT_209649"/>
<dbReference type="PROSITE" id="PS50003">
    <property type="entry name" value="PH_DOMAIN"/>
    <property type="match status" value="1"/>
</dbReference>
<dbReference type="InterPro" id="IPR001849">
    <property type="entry name" value="PH_domain"/>
</dbReference>
<evidence type="ECO:0000256" key="2">
    <source>
        <dbReference type="SAM" id="MobiDB-lite"/>
    </source>
</evidence>
<feature type="compositionally biased region" description="Polar residues" evidence="2">
    <location>
        <begin position="25"/>
        <end position="40"/>
    </location>
</feature>
<feature type="region of interest" description="Disordered" evidence="2">
    <location>
        <begin position="1"/>
        <end position="59"/>
    </location>
</feature>
<evidence type="ECO:0000256" key="1">
    <source>
        <dbReference type="SAM" id="Coils"/>
    </source>
</evidence>
<dbReference type="SMART" id="SM00233">
    <property type="entry name" value="PH"/>
    <property type="match status" value="1"/>
</dbReference>
<feature type="region of interest" description="Disordered" evidence="2">
    <location>
        <begin position="401"/>
        <end position="421"/>
    </location>
</feature>
<feature type="coiled-coil region" evidence="1">
    <location>
        <begin position="450"/>
        <end position="484"/>
    </location>
</feature>